<protein>
    <submittedName>
        <fullName evidence="1">Uncharacterized protein</fullName>
    </submittedName>
</protein>
<comment type="caution">
    <text evidence="1">The sequence shown here is derived from an EMBL/GenBank/DDBJ whole genome shotgun (WGS) entry which is preliminary data.</text>
</comment>
<keyword evidence="2" id="KW-1185">Reference proteome</keyword>
<gene>
    <name evidence="1" type="ORF">ACFPK0_15765</name>
</gene>
<organism evidence="1 2">
    <name type="scientific">Rhodanobacter ginsenosidimutans</name>
    <dbReference type="NCBI Taxonomy" id="490571"/>
    <lineage>
        <taxon>Bacteria</taxon>
        <taxon>Pseudomonadati</taxon>
        <taxon>Pseudomonadota</taxon>
        <taxon>Gammaproteobacteria</taxon>
        <taxon>Lysobacterales</taxon>
        <taxon>Rhodanobacteraceae</taxon>
        <taxon>Rhodanobacter</taxon>
    </lineage>
</organism>
<proteinExistence type="predicted"/>
<evidence type="ECO:0000313" key="1">
    <source>
        <dbReference type="EMBL" id="MFC5441470.1"/>
    </source>
</evidence>
<evidence type="ECO:0000313" key="2">
    <source>
        <dbReference type="Proteomes" id="UP001596018"/>
    </source>
</evidence>
<accession>A0ABW0K1K0</accession>
<dbReference type="RefSeq" id="WP_156458441.1">
    <property type="nucleotide sequence ID" value="NZ_JALBWS010000009.1"/>
</dbReference>
<dbReference type="Proteomes" id="UP001596018">
    <property type="component" value="Unassembled WGS sequence"/>
</dbReference>
<name>A0ABW0K1K0_9GAMM</name>
<sequence>MTEYMPSRHYPLRGGARQPAVARAWRSTIQQKGRGQGTAALIFFEVI</sequence>
<reference evidence="2" key="1">
    <citation type="journal article" date="2019" name="Int. J. Syst. Evol. Microbiol.">
        <title>The Global Catalogue of Microorganisms (GCM) 10K type strain sequencing project: providing services to taxonomists for standard genome sequencing and annotation.</title>
        <authorList>
            <consortium name="The Broad Institute Genomics Platform"/>
            <consortium name="The Broad Institute Genome Sequencing Center for Infectious Disease"/>
            <person name="Wu L."/>
            <person name="Ma J."/>
        </authorList>
    </citation>
    <scope>NUCLEOTIDE SEQUENCE [LARGE SCALE GENOMIC DNA]</scope>
    <source>
        <strain evidence="2">KACC 12822</strain>
    </source>
</reference>
<dbReference type="EMBL" id="JBHSMM010000006">
    <property type="protein sequence ID" value="MFC5441470.1"/>
    <property type="molecule type" value="Genomic_DNA"/>
</dbReference>